<reference evidence="2" key="1">
    <citation type="submission" date="2023-06" db="EMBL/GenBank/DDBJ databases">
        <authorList>
            <person name="Delattre M."/>
        </authorList>
    </citation>
    <scope>NUCLEOTIDE SEQUENCE</scope>
    <source>
        <strain evidence="2">AF72</strain>
    </source>
</reference>
<dbReference type="EMBL" id="CATQJA010002665">
    <property type="protein sequence ID" value="CAJ0583541.1"/>
    <property type="molecule type" value="Genomic_DNA"/>
</dbReference>
<gene>
    <name evidence="2" type="ORF">MSPICULIGERA_LOCUS21614</name>
</gene>
<name>A0AA36DBC2_9BILA</name>
<evidence type="ECO:0000313" key="2">
    <source>
        <dbReference type="EMBL" id="CAJ0583541.1"/>
    </source>
</evidence>
<proteinExistence type="predicted"/>
<keyword evidence="1" id="KW-0732">Signal</keyword>
<accession>A0AA36DBC2</accession>
<protein>
    <submittedName>
        <fullName evidence="2">Uncharacterized protein</fullName>
    </submittedName>
</protein>
<feature type="chain" id="PRO_5041335879" evidence="1">
    <location>
        <begin position="24"/>
        <end position="107"/>
    </location>
</feature>
<organism evidence="2 3">
    <name type="scientific">Mesorhabditis spiculigera</name>
    <dbReference type="NCBI Taxonomy" id="96644"/>
    <lineage>
        <taxon>Eukaryota</taxon>
        <taxon>Metazoa</taxon>
        <taxon>Ecdysozoa</taxon>
        <taxon>Nematoda</taxon>
        <taxon>Chromadorea</taxon>
        <taxon>Rhabditida</taxon>
        <taxon>Rhabditina</taxon>
        <taxon>Rhabditomorpha</taxon>
        <taxon>Rhabditoidea</taxon>
        <taxon>Rhabditidae</taxon>
        <taxon>Mesorhabditinae</taxon>
        <taxon>Mesorhabditis</taxon>
    </lineage>
</organism>
<dbReference type="AlphaFoldDB" id="A0AA36DBC2"/>
<evidence type="ECO:0000313" key="3">
    <source>
        <dbReference type="Proteomes" id="UP001177023"/>
    </source>
</evidence>
<sequence length="107" mass="12168">MAPLRSFVCLLLLGLCLLSSVLAFPRNYEKRAMRNSLVRFGKRSELIGNHLASRRSRANGYIWWTRFSFVTTSISSKPDHPSSHVETTHYPDHSSTTIIYSIIPTSI</sequence>
<dbReference type="Proteomes" id="UP001177023">
    <property type="component" value="Unassembled WGS sequence"/>
</dbReference>
<feature type="signal peptide" evidence="1">
    <location>
        <begin position="1"/>
        <end position="23"/>
    </location>
</feature>
<evidence type="ECO:0000256" key="1">
    <source>
        <dbReference type="SAM" id="SignalP"/>
    </source>
</evidence>
<keyword evidence="3" id="KW-1185">Reference proteome</keyword>
<comment type="caution">
    <text evidence="2">The sequence shown here is derived from an EMBL/GenBank/DDBJ whole genome shotgun (WGS) entry which is preliminary data.</text>
</comment>
<feature type="non-terminal residue" evidence="2">
    <location>
        <position position="107"/>
    </location>
</feature>